<evidence type="ECO:0000256" key="1">
    <source>
        <dbReference type="ARBA" id="ARBA00006484"/>
    </source>
</evidence>
<protein>
    <submittedName>
        <fullName evidence="4">Short chain dehydrogenase/reductase</fullName>
    </submittedName>
</protein>
<dbReference type="EMBL" id="JAUEDM010000007">
    <property type="protein sequence ID" value="KAK3314092.1"/>
    <property type="molecule type" value="Genomic_DNA"/>
</dbReference>
<dbReference type="GO" id="GO:0016491">
    <property type="term" value="F:oxidoreductase activity"/>
    <property type="evidence" value="ECO:0007669"/>
    <property type="project" value="UniProtKB-KW"/>
</dbReference>
<comment type="caution">
    <text evidence="4">The sequence shown here is derived from an EMBL/GenBank/DDBJ whole genome shotgun (WGS) entry which is preliminary data.</text>
</comment>
<evidence type="ECO:0000313" key="5">
    <source>
        <dbReference type="Proteomes" id="UP001283341"/>
    </source>
</evidence>
<dbReference type="InterPro" id="IPR051019">
    <property type="entry name" value="VLCFA-Steroid_DH"/>
</dbReference>
<organism evidence="4 5">
    <name type="scientific">Apodospora peruviana</name>
    <dbReference type="NCBI Taxonomy" id="516989"/>
    <lineage>
        <taxon>Eukaryota</taxon>
        <taxon>Fungi</taxon>
        <taxon>Dikarya</taxon>
        <taxon>Ascomycota</taxon>
        <taxon>Pezizomycotina</taxon>
        <taxon>Sordariomycetes</taxon>
        <taxon>Sordariomycetidae</taxon>
        <taxon>Sordariales</taxon>
        <taxon>Lasiosphaeriaceae</taxon>
        <taxon>Apodospora</taxon>
    </lineage>
</organism>
<dbReference type="PANTHER" id="PTHR43899">
    <property type="entry name" value="RH59310P"/>
    <property type="match status" value="1"/>
</dbReference>
<keyword evidence="2" id="KW-0560">Oxidoreductase</keyword>
<reference evidence="4" key="1">
    <citation type="journal article" date="2023" name="Mol. Phylogenet. Evol.">
        <title>Genome-scale phylogeny and comparative genomics of the fungal order Sordariales.</title>
        <authorList>
            <person name="Hensen N."/>
            <person name="Bonometti L."/>
            <person name="Westerberg I."/>
            <person name="Brannstrom I.O."/>
            <person name="Guillou S."/>
            <person name="Cros-Aarteil S."/>
            <person name="Calhoun S."/>
            <person name="Haridas S."/>
            <person name="Kuo A."/>
            <person name="Mondo S."/>
            <person name="Pangilinan J."/>
            <person name="Riley R."/>
            <person name="LaButti K."/>
            <person name="Andreopoulos B."/>
            <person name="Lipzen A."/>
            <person name="Chen C."/>
            <person name="Yan M."/>
            <person name="Daum C."/>
            <person name="Ng V."/>
            <person name="Clum A."/>
            <person name="Steindorff A."/>
            <person name="Ohm R.A."/>
            <person name="Martin F."/>
            <person name="Silar P."/>
            <person name="Natvig D.O."/>
            <person name="Lalanne C."/>
            <person name="Gautier V."/>
            <person name="Ament-Velasquez S.L."/>
            <person name="Kruys A."/>
            <person name="Hutchinson M.I."/>
            <person name="Powell A.J."/>
            <person name="Barry K."/>
            <person name="Miller A.N."/>
            <person name="Grigoriev I.V."/>
            <person name="Debuchy R."/>
            <person name="Gladieux P."/>
            <person name="Hiltunen Thoren M."/>
            <person name="Johannesson H."/>
        </authorList>
    </citation>
    <scope>NUCLEOTIDE SEQUENCE</scope>
    <source>
        <strain evidence="4">CBS 118394</strain>
    </source>
</reference>
<gene>
    <name evidence="4" type="ORF">B0H66DRAFT_371396</name>
</gene>
<keyword evidence="3" id="KW-1133">Transmembrane helix</keyword>
<reference evidence="4" key="2">
    <citation type="submission" date="2023-06" db="EMBL/GenBank/DDBJ databases">
        <authorList>
            <consortium name="Lawrence Berkeley National Laboratory"/>
            <person name="Haridas S."/>
            <person name="Hensen N."/>
            <person name="Bonometti L."/>
            <person name="Westerberg I."/>
            <person name="Brannstrom I.O."/>
            <person name="Guillou S."/>
            <person name="Cros-Aarteil S."/>
            <person name="Calhoun S."/>
            <person name="Kuo A."/>
            <person name="Mondo S."/>
            <person name="Pangilinan J."/>
            <person name="Riley R."/>
            <person name="Labutti K."/>
            <person name="Andreopoulos B."/>
            <person name="Lipzen A."/>
            <person name="Chen C."/>
            <person name="Yanf M."/>
            <person name="Daum C."/>
            <person name="Ng V."/>
            <person name="Clum A."/>
            <person name="Steindorff A."/>
            <person name="Ohm R."/>
            <person name="Martin F."/>
            <person name="Silar P."/>
            <person name="Natvig D."/>
            <person name="Lalanne C."/>
            <person name="Gautier V."/>
            <person name="Ament-Velasquez S.L."/>
            <person name="Kruys A."/>
            <person name="Hutchinson M.I."/>
            <person name="Powell A.J."/>
            <person name="Barry K."/>
            <person name="Miller A.N."/>
            <person name="Grigoriev I.V."/>
            <person name="Debuchy R."/>
            <person name="Gladieux P."/>
            <person name="Thoren M.H."/>
            <person name="Johannesson H."/>
        </authorList>
    </citation>
    <scope>NUCLEOTIDE SEQUENCE</scope>
    <source>
        <strain evidence="4">CBS 118394</strain>
    </source>
</reference>
<dbReference type="GO" id="GO:0005783">
    <property type="term" value="C:endoplasmic reticulum"/>
    <property type="evidence" value="ECO:0007669"/>
    <property type="project" value="TreeGrafter"/>
</dbReference>
<dbReference type="PRINTS" id="PR00081">
    <property type="entry name" value="GDHRDH"/>
</dbReference>
<evidence type="ECO:0000256" key="3">
    <source>
        <dbReference type="SAM" id="Phobius"/>
    </source>
</evidence>
<comment type="similarity">
    <text evidence="1">Belongs to the short-chain dehydrogenases/reductases (SDR) family.</text>
</comment>
<evidence type="ECO:0000313" key="4">
    <source>
        <dbReference type="EMBL" id="KAK3314092.1"/>
    </source>
</evidence>
<dbReference type="Proteomes" id="UP001283341">
    <property type="component" value="Unassembled WGS sequence"/>
</dbReference>
<dbReference type="InterPro" id="IPR002347">
    <property type="entry name" value="SDR_fam"/>
</dbReference>
<evidence type="ECO:0000256" key="2">
    <source>
        <dbReference type="ARBA" id="ARBA00023002"/>
    </source>
</evidence>
<name>A0AAE0HW96_9PEZI</name>
<proteinExistence type="inferred from homology"/>
<dbReference type="SUPFAM" id="SSF51735">
    <property type="entry name" value="NAD(P)-binding Rossmann-fold domains"/>
    <property type="match status" value="1"/>
</dbReference>
<keyword evidence="3" id="KW-0472">Membrane</keyword>
<sequence>MANLPFATTLTVFGILTAITITLFLIDFALPFLRPSKIVRYLHSTASKQPAWALVTGASDGIGRALSHELASRGFNVVLHGRNPPKLERVQRDLQAAFPRRDFRSLVADATHCITAPDMFRDIVARVSDLHLTVLINNAGGTPPGTAFKALDSYSHKDITDTISLNATFPTMLINALLPVLGGRNGGPALVVTVGSLSDGGMPLVAAYGASKAYLMMFAKGLAMETHIAGRNELTVQHMRIGTVTGVSHSDKPPTTFEPDASTVARAILARVGCGRTSVVPYWGHALQSLFADYAPRWVKDRVLEDTMAKLRDENLKGE</sequence>
<dbReference type="PANTHER" id="PTHR43899:SF13">
    <property type="entry name" value="RH59310P"/>
    <property type="match status" value="1"/>
</dbReference>
<dbReference type="InterPro" id="IPR036291">
    <property type="entry name" value="NAD(P)-bd_dom_sf"/>
</dbReference>
<dbReference type="Gene3D" id="3.40.50.720">
    <property type="entry name" value="NAD(P)-binding Rossmann-like Domain"/>
    <property type="match status" value="1"/>
</dbReference>
<keyword evidence="5" id="KW-1185">Reference proteome</keyword>
<keyword evidence="3" id="KW-0812">Transmembrane</keyword>
<feature type="transmembrane region" description="Helical" evidence="3">
    <location>
        <begin position="6"/>
        <end position="30"/>
    </location>
</feature>
<dbReference type="Pfam" id="PF00106">
    <property type="entry name" value="adh_short"/>
    <property type="match status" value="1"/>
</dbReference>
<accession>A0AAE0HW96</accession>
<dbReference type="AlphaFoldDB" id="A0AAE0HW96"/>